<dbReference type="GO" id="GO:0008270">
    <property type="term" value="F:zinc ion binding"/>
    <property type="evidence" value="ECO:0007669"/>
    <property type="project" value="InterPro"/>
</dbReference>
<dbReference type="Pfam" id="PF00107">
    <property type="entry name" value="ADH_zinc_N"/>
    <property type="match status" value="1"/>
</dbReference>
<dbReference type="Proteomes" id="UP000583800">
    <property type="component" value="Unassembled WGS sequence"/>
</dbReference>
<dbReference type="SMART" id="SM00829">
    <property type="entry name" value="PKS_ER"/>
    <property type="match status" value="1"/>
</dbReference>
<dbReference type="RefSeq" id="WP_185087300.1">
    <property type="nucleotide sequence ID" value="NZ_JACHJB010000002.1"/>
</dbReference>
<sequence>MRAVVLRKHGGPEALVVETVADPAPGPGQALVEVAVAGITFVETQVRADRGPRRVELPAVLGNGVGGTVLAVGEGVDEAMIGTRVVSTLNGTGGYAELAVAAADQLIPVPDGLSLEEAVTLLADGRTAVGLARAAAPRPGEWVLVEAAGGGVGGLLVQLASAAGARVVGAASSAAKRRHAELLGAEVTVDYTDPRWPDEVRAAVGGPVDVVFDGVGGAIGAAAQTLLRDGGRFSAYGMAGGPMTTADPRVTQVGWPEADPRELAREALTLAAAGGLRPTIGGTFPLESAAEAHAAIESRTVTGKTLLLPARARTILVTGATGNQGGAVARALLGRGWTVRALVRDPGSTAARALAELGATPHRGDLDDPASVRAAMTGVHGVFSVQPFAWTEEELAAEMRRGVTLADLARELNVAHLVYSSVGGAERDTGIGHFASKAAVERHIAALRLPATILRPVFFMTNLLHYAGTPDGERVIALPFAPGQRMQLIAAEDIGHFAAEAFDHPREWIGRQVEIAGDALTGAEIAAAYERVTGTPTRFEPQPTGGERMYEWFRESGYRADLDALRAEHPALLRFESFLRSRLS</sequence>
<evidence type="ECO:0000256" key="2">
    <source>
        <dbReference type="ARBA" id="ARBA00023002"/>
    </source>
</evidence>
<evidence type="ECO:0000259" key="3">
    <source>
        <dbReference type="SMART" id="SM00829"/>
    </source>
</evidence>
<dbReference type="CDD" id="cd05251">
    <property type="entry name" value="NmrA_like_SDR_a"/>
    <property type="match status" value="1"/>
</dbReference>
<organism evidence="4 5">
    <name type="scientific">Nonomuraea muscovyensis</name>
    <dbReference type="NCBI Taxonomy" id="1124761"/>
    <lineage>
        <taxon>Bacteria</taxon>
        <taxon>Bacillati</taxon>
        <taxon>Actinomycetota</taxon>
        <taxon>Actinomycetes</taxon>
        <taxon>Streptosporangiales</taxon>
        <taxon>Streptosporangiaceae</taxon>
        <taxon>Nonomuraea</taxon>
    </lineage>
</organism>
<evidence type="ECO:0000313" key="4">
    <source>
        <dbReference type="EMBL" id="MBB6349777.1"/>
    </source>
</evidence>
<dbReference type="GO" id="GO:0035925">
    <property type="term" value="F:mRNA 3'-UTR AU-rich region binding"/>
    <property type="evidence" value="ECO:0007669"/>
    <property type="project" value="TreeGrafter"/>
</dbReference>
<gene>
    <name evidence="4" type="ORF">FHU36_006322</name>
</gene>
<reference evidence="4 5" key="1">
    <citation type="submission" date="2020-08" db="EMBL/GenBank/DDBJ databases">
        <title>Sequencing the genomes of 1000 actinobacteria strains.</title>
        <authorList>
            <person name="Klenk H.-P."/>
        </authorList>
    </citation>
    <scope>NUCLEOTIDE SEQUENCE [LARGE SCALE GENOMIC DNA]</scope>
    <source>
        <strain evidence="4 5">DSM 45913</strain>
    </source>
</reference>
<proteinExistence type="predicted"/>
<dbReference type="GO" id="GO:0003960">
    <property type="term" value="F:quinone reductase (NADPH) activity"/>
    <property type="evidence" value="ECO:0007669"/>
    <property type="project" value="TreeGrafter"/>
</dbReference>
<protein>
    <submittedName>
        <fullName evidence="4">NADPH:quinone reductase-like Zn-dependent oxidoreductase/nucleoside-diphosphate-sugar epimerase</fullName>
    </submittedName>
</protein>
<dbReference type="SUPFAM" id="SSF50129">
    <property type="entry name" value="GroES-like"/>
    <property type="match status" value="1"/>
</dbReference>
<dbReference type="EMBL" id="JACHJB010000002">
    <property type="protein sequence ID" value="MBB6349777.1"/>
    <property type="molecule type" value="Genomic_DNA"/>
</dbReference>
<comment type="caution">
    <text evidence="4">The sequence shown here is derived from an EMBL/GenBank/DDBJ whole genome shotgun (WGS) entry which is preliminary data.</text>
</comment>
<accession>A0A7X0C7N6</accession>
<keyword evidence="2" id="KW-0560">Oxidoreductase</keyword>
<dbReference type="Pfam" id="PF05368">
    <property type="entry name" value="NmrA"/>
    <property type="match status" value="1"/>
</dbReference>
<evidence type="ECO:0000256" key="1">
    <source>
        <dbReference type="ARBA" id="ARBA00022857"/>
    </source>
</evidence>
<dbReference type="SUPFAM" id="SSF51735">
    <property type="entry name" value="NAD(P)-binding Rossmann-fold domains"/>
    <property type="match status" value="2"/>
</dbReference>
<dbReference type="PROSITE" id="PS01162">
    <property type="entry name" value="QOR_ZETA_CRYSTAL"/>
    <property type="match status" value="1"/>
</dbReference>
<dbReference type="AlphaFoldDB" id="A0A7X0C7N6"/>
<dbReference type="PANTHER" id="PTHR48106:SF13">
    <property type="entry name" value="QUINONE OXIDOREDUCTASE-RELATED"/>
    <property type="match status" value="1"/>
</dbReference>
<dbReference type="InterPro" id="IPR002364">
    <property type="entry name" value="Quin_OxRdtase/zeta-crystal_CS"/>
</dbReference>
<dbReference type="InterPro" id="IPR011032">
    <property type="entry name" value="GroES-like_sf"/>
</dbReference>
<dbReference type="Pfam" id="PF08240">
    <property type="entry name" value="ADH_N"/>
    <property type="match status" value="1"/>
</dbReference>
<feature type="domain" description="Enoyl reductase (ER)" evidence="3">
    <location>
        <begin position="10"/>
        <end position="307"/>
    </location>
</feature>
<name>A0A7X0C7N6_9ACTN</name>
<keyword evidence="5" id="KW-1185">Reference proteome</keyword>
<dbReference type="Gene3D" id="3.90.25.10">
    <property type="entry name" value="UDP-galactose 4-epimerase, domain 1"/>
    <property type="match status" value="1"/>
</dbReference>
<dbReference type="Gene3D" id="3.40.50.720">
    <property type="entry name" value="NAD(P)-binding Rossmann-like Domain"/>
    <property type="match status" value="2"/>
</dbReference>
<dbReference type="InterPro" id="IPR008030">
    <property type="entry name" value="NmrA-like"/>
</dbReference>
<dbReference type="InterPro" id="IPR013149">
    <property type="entry name" value="ADH-like_C"/>
</dbReference>
<dbReference type="PANTHER" id="PTHR48106">
    <property type="entry name" value="QUINONE OXIDOREDUCTASE PIG3-RELATED"/>
    <property type="match status" value="1"/>
</dbReference>
<dbReference type="GO" id="GO:0005829">
    <property type="term" value="C:cytosol"/>
    <property type="evidence" value="ECO:0007669"/>
    <property type="project" value="TreeGrafter"/>
</dbReference>
<evidence type="ECO:0000313" key="5">
    <source>
        <dbReference type="Proteomes" id="UP000583800"/>
    </source>
</evidence>
<dbReference type="Gene3D" id="3.90.180.10">
    <property type="entry name" value="Medium-chain alcohol dehydrogenases, catalytic domain"/>
    <property type="match status" value="1"/>
</dbReference>
<keyword evidence="1" id="KW-0521">NADP</keyword>
<dbReference type="GO" id="GO:0070402">
    <property type="term" value="F:NADPH binding"/>
    <property type="evidence" value="ECO:0007669"/>
    <property type="project" value="TreeGrafter"/>
</dbReference>
<dbReference type="InterPro" id="IPR013154">
    <property type="entry name" value="ADH-like_N"/>
</dbReference>
<dbReference type="InterPro" id="IPR036291">
    <property type="entry name" value="NAD(P)-bd_dom_sf"/>
</dbReference>
<dbReference type="InterPro" id="IPR020843">
    <property type="entry name" value="ER"/>
</dbReference>